<accession>A0A1Z1M251</accession>
<dbReference type="AlphaFoldDB" id="A0A1Z1M251"/>
<reference evidence="1" key="1">
    <citation type="journal article" date="2017" name="J. Phycol.">
        <title>Analysis of chloroplast genomes and a supermatrix inform reclassification of the Rhodomelaceae (Rhodophyta).</title>
        <authorList>
            <person name="Diaz-Tapia P."/>
            <person name="Maggs C.A."/>
            <person name="West J.A."/>
            <person name="Verbruggen H."/>
        </authorList>
    </citation>
    <scope>NUCLEOTIDE SEQUENCE</scope>
    <source>
        <strain evidence="1">JFC1711</strain>
    </source>
</reference>
<evidence type="ECO:0000313" key="1">
    <source>
        <dbReference type="EMBL" id="ARW60167.1"/>
    </source>
</evidence>
<dbReference type="EMBL" id="MF101412">
    <property type="protein sequence ID" value="ARW60167.1"/>
    <property type="molecule type" value="Genomic_DNA"/>
</dbReference>
<keyword evidence="1" id="KW-0150">Chloroplast</keyword>
<sequence>MDQSYLIFRVDNKKNIELHYFFCQNIALNYSYPICFTMYFDNLSYCFYLISLCSCFNIISTSHKLYTGVELFKAYLSIKLSQNYVQQ</sequence>
<proteinExistence type="predicted"/>
<keyword evidence="1" id="KW-0934">Plastid</keyword>
<geneLocation type="chloroplast" evidence="1"/>
<organism evidence="1">
    <name type="scientific">Laurencieae sp</name>
    <dbReference type="NCBI Taxonomy" id="2007162"/>
    <lineage>
        <taxon>Eukaryota</taxon>
        <taxon>Rhodophyta</taxon>
        <taxon>Florideophyceae</taxon>
        <taxon>Rhodymeniophycidae</taxon>
        <taxon>Ceramiales</taxon>
        <taxon>Rhodomelaceae</taxon>
        <taxon>Laurencieae</taxon>
    </lineage>
</organism>
<protein>
    <submittedName>
        <fullName evidence="1">Uncharacterized protein</fullName>
    </submittedName>
</protein>
<gene>
    <name evidence="1" type="primary">ConsOrf2</name>
</gene>
<name>A0A1Z1M251_9FLOR</name>